<evidence type="ECO:0000256" key="5">
    <source>
        <dbReference type="SAM" id="SignalP"/>
    </source>
</evidence>
<feature type="chain" id="PRO_5046348345" evidence="5">
    <location>
        <begin position="48"/>
        <end position="861"/>
    </location>
</feature>
<dbReference type="SUPFAM" id="SSF50952">
    <property type="entry name" value="Soluble quinoprotein glucose dehydrogenase"/>
    <property type="match status" value="1"/>
</dbReference>
<evidence type="ECO:0000256" key="3">
    <source>
        <dbReference type="ARBA" id="ARBA00023004"/>
    </source>
</evidence>
<dbReference type="SUPFAM" id="SSF46626">
    <property type="entry name" value="Cytochrome c"/>
    <property type="match status" value="1"/>
</dbReference>
<keyword evidence="1 4" id="KW-0349">Heme</keyword>
<dbReference type="InterPro" id="IPR013427">
    <property type="entry name" value="Haem-bd_dom_put"/>
</dbReference>
<gene>
    <name evidence="7" type="ORF">LOC71_02445</name>
</gene>
<dbReference type="Gene3D" id="1.10.760.10">
    <property type="entry name" value="Cytochrome c-like domain"/>
    <property type="match status" value="1"/>
</dbReference>
<evidence type="ECO:0000256" key="2">
    <source>
        <dbReference type="ARBA" id="ARBA00022723"/>
    </source>
</evidence>
<keyword evidence="8" id="KW-1185">Reference proteome</keyword>
<evidence type="ECO:0000256" key="4">
    <source>
        <dbReference type="PROSITE-ProRule" id="PRU00433"/>
    </source>
</evidence>
<evidence type="ECO:0000256" key="1">
    <source>
        <dbReference type="ARBA" id="ARBA00022617"/>
    </source>
</evidence>
<keyword evidence="2 4" id="KW-0479">Metal-binding</keyword>
<dbReference type="InterPro" id="IPR036909">
    <property type="entry name" value="Cyt_c-like_dom_sf"/>
</dbReference>
<dbReference type="PANTHER" id="PTHR33546:SF1">
    <property type="entry name" value="LARGE, MULTIFUNCTIONAL SECRETED PROTEIN"/>
    <property type="match status" value="1"/>
</dbReference>
<dbReference type="Gene3D" id="2.120.10.30">
    <property type="entry name" value="TolB, C-terminal domain"/>
    <property type="match status" value="1"/>
</dbReference>
<dbReference type="EMBL" id="JAJKFW010000004">
    <property type="protein sequence ID" value="MCC9641117.1"/>
    <property type="molecule type" value="Genomic_DNA"/>
</dbReference>
<dbReference type="PROSITE" id="PS51007">
    <property type="entry name" value="CYTC"/>
    <property type="match status" value="1"/>
</dbReference>
<organism evidence="7 8">
    <name type="scientific">Rhodopirellula halodulae</name>
    <dbReference type="NCBI Taxonomy" id="2894198"/>
    <lineage>
        <taxon>Bacteria</taxon>
        <taxon>Pseudomonadati</taxon>
        <taxon>Planctomycetota</taxon>
        <taxon>Planctomycetia</taxon>
        <taxon>Pirellulales</taxon>
        <taxon>Pirellulaceae</taxon>
        <taxon>Rhodopirellula</taxon>
    </lineage>
</organism>
<accession>A0ABS8NC44</accession>
<feature type="signal peptide" evidence="5">
    <location>
        <begin position="1"/>
        <end position="47"/>
    </location>
</feature>
<sequence>MKSLLLSARTGTSVSRLARVAGRSILRAGVVAGLLSASLVSSTPASAAGLGVTPADQFKVPDGFEVELIHEVAADTEGSWVSLTVDPKGRLIACDQSGGLFRIDMSSGKAEVEKLDIEFVGAQGLLCAFGSLYANVNAREFPCGLWRLTDTDGDDQYDKKEHIIPLNGGSEHGPHALILTPDGERIIMVAGNNTNLPENIAHSRVPEVWDEDHLLGRMPDARGHNANRMAPGGFICSLKPDGSDIELIATGFRNPYDIALNRQGELFTYDADMEWDVGTPWYRPTRINHVISGSEFGWRNGTGKWPAYYPDSFGSAVDIGPGSPTGIVFGYGAKFPKKYENALFISDWSYGNIHAVHLSEDGSSYTGSYETFATAAPLPVTDLVIHPDGALYFAIGGRGTQSGLYRIRYTGDLSADETKPAAVTADAKQLRELRHRIEALHVDDDALNVSVEDAIQLAIANLGHEDRAIRFAARIALEHRSPAAWKDAVLNAESGQAKILGVVALARTGEASDQVDAVNALQSIELEMLTADENIDYLRAAGLVAIRLGGFSDSQREALLDKIAGQFPSGVDSLDRELAIMAIYLNAPGSTESVLAAMQNSPSQESQIHYAMALRAAKEGWSQDLRRDYLAWFNEMKTARGGMSFGGFLDNIKKVTVDALSDEDKQSLADVLAKPKSTAEVAAGPPREFVKEWKVDDLVNVVSDSARKPNFENGKAMFAAAQCYKCHRMGLQGGILGPDLTSAGGKFSPRDMLVSIIEPSKVISDQYGSTQFLTEDGEVVTGRVINMRGKELNVMTNMLDPSSLTKVNREGVIQTRESQVSMMPNGLLDTLNEEEIADLVAYLRAGGNANHAIYTDPIATK</sequence>
<dbReference type="InterPro" id="IPR011042">
    <property type="entry name" value="6-blade_b-propeller_TolB-like"/>
</dbReference>
<dbReference type="NCBIfam" id="TIGR02603">
    <property type="entry name" value="CxxCH_TIGR02603"/>
    <property type="match status" value="1"/>
</dbReference>
<reference evidence="7" key="1">
    <citation type="submission" date="2021-11" db="EMBL/GenBank/DDBJ databases">
        <title>Genome sequence.</title>
        <authorList>
            <person name="Sun Q."/>
        </authorList>
    </citation>
    <scope>NUCLEOTIDE SEQUENCE</scope>
    <source>
        <strain evidence="7">JC740</strain>
    </source>
</reference>
<proteinExistence type="predicted"/>
<feature type="domain" description="Cytochrome c" evidence="6">
    <location>
        <begin position="709"/>
        <end position="847"/>
    </location>
</feature>
<dbReference type="InterPro" id="IPR009056">
    <property type="entry name" value="Cyt_c-like_dom"/>
</dbReference>
<evidence type="ECO:0000259" key="6">
    <source>
        <dbReference type="PROSITE" id="PS51007"/>
    </source>
</evidence>
<keyword evidence="5" id="KW-0732">Signal</keyword>
<dbReference type="PANTHER" id="PTHR33546">
    <property type="entry name" value="LARGE, MULTIFUNCTIONAL SECRETED PROTEIN-RELATED"/>
    <property type="match status" value="1"/>
</dbReference>
<keyword evidence="3 4" id="KW-0408">Iron</keyword>
<dbReference type="Proteomes" id="UP001430306">
    <property type="component" value="Unassembled WGS sequence"/>
</dbReference>
<dbReference type="InterPro" id="IPR011041">
    <property type="entry name" value="Quinoprot_gluc/sorb_DH_b-prop"/>
</dbReference>
<evidence type="ECO:0000313" key="7">
    <source>
        <dbReference type="EMBL" id="MCC9641117.1"/>
    </source>
</evidence>
<comment type="caution">
    <text evidence="7">The sequence shown here is derived from an EMBL/GenBank/DDBJ whole genome shotgun (WGS) entry which is preliminary data.</text>
</comment>
<evidence type="ECO:0000313" key="8">
    <source>
        <dbReference type="Proteomes" id="UP001430306"/>
    </source>
</evidence>
<dbReference type="RefSeq" id="WP_230271050.1">
    <property type="nucleotide sequence ID" value="NZ_JAJKFW010000004.1"/>
</dbReference>
<protein>
    <submittedName>
        <fullName evidence="7">C-type cytochrome</fullName>
    </submittedName>
</protein>
<name>A0ABS8NC44_9BACT</name>